<dbReference type="EMBL" id="CP000934">
    <property type="protein sequence ID" value="ACE83301.1"/>
    <property type="molecule type" value="Genomic_DNA"/>
</dbReference>
<organism evidence="3 4">
    <name type="scientific">Cellvibrio japonicus (strain Ueda107)</name>
    <name type="common">Pseudomonas fluorescens subsp. cellulosa</name>
    <dbReference type="NCBI Taxonomy" id="498211"/>
    <lineage>
        <taxon>Bacteria</taxon>
        <taxon>Pseudomonadati</taxon>
        <taxon>Pseudomonadota</taxon>
        <taxon>Gammaproteobacteria</taxon>
        <taxon>Cellvibrionales</taxon>
        <taxon>Cellvibrionaceae</taxon>
        <taxon>Cellvibrio</taxon>
    </lineage>
</organism>
<dbReference type="RefSeq" id="WP_012487452.1">
    <property type="nucleotide sequence ID" value="NC_010995.1"/>
</dbReference>
<evidence type="ECO:0000313" key="4">
    <source>
        <dbReference type="Proteomes" id="UP000001036"/>
    </source>
</evidence>
<feature type="domain" description="DUF305" evidence="2">
    <location>
        <begin position="93"/>
        <end position="205"/>
    </location>
</feature>
<dbReference type="eggNOG" id="COG3544">
    <property type="taxonomic scope" value="Bacteria"/>
</dbReference>
<proteinExistence type="predicted"/>
<dbReference type="InterPro" id="IPR012347">
    <property type="entry name" value="Ferritin-like"/>
</dbReference>
<keyword evidence="1" id="KW-0732">Signal</keyword>
<evidence type="ECO:0000313" key="3">
    <source>
        <dbReference type="EMBL" id="ACE83301.1"/>
    </source>
</evidence>
<dbReference type="Proteomes" id="UP000001036">
    <property type="component" value="Chromosome"/>
</dbReference>
<dbReference type="Pfam" id="PF03713">
    <property type="entry name" value="DUF305"/>
    <property type="match status" value="1"/>
</dbReference>
<feature type="chain" id="PRO_5002796634" evidence="1">
    <location>
        <begin position="31"/>
        <end position="226"/>
    </location>
</feature>
<evidence type="ECO:0000259" key="2">
    <source>
        <dbReference type="Pfam" id="PF03713"/>
    </source>
</evidence>
<dbReference type="InterPro" id="IPR005183">
    <property type="entry name" value="DUF305_CopM-like"/>
</dbReference>
<dbReference type="AlphaFoldDB" id="B3PFW9"/>
<dbReference type="OrthoDB" id="7006446at2"/>
<keyword evidence="4" id="KW-1185">Reference proteome</keyword>
<dbReference type="Gene3D" id="1.20.1260.10">
    <property type="match status" value="1"/>
</dbReference>
<dbReference type="KEGG" id="cja:CJA_1834"/>
<reference evidence="3 4" key="1">
    <citation type="journal article" date="2008" name="J. Bacteriol.">
        <title>Insights into plant cell wall degradation from the genome sequence of the soil bacterium Cellvibrio japonicus.</title>
        <authorList>
            <person name="Deboy R.T."/>
            <person name="Mongodin E.F."/>
            <person name="Fouts D.E."/>
            <person name="Tailford L.E."/>
            <person name="Khouri H."/>
            <person name="Emerson J.B."/>
            <person name="Mohamoud Y."/>
            <person name="Watkins K."/>
            <person name="Henrissat B."/>
            <person name="Gilbert H.J."/>
            <person name="Nelson K.E."/>
        </authorList>
    </citation>
    <scope>NUCLEOTIDE SEQUENCE [LARGE SCALE GENOMIC DNA]</scope>
    <source>
        <strain evidence="3 4">Ueda107</strain>
    </source>
</reference>
<accession>B3PFW9</accession>
<keyword evidence="3" id="KW-0449">Lipoprotein</keyword>
<evidence type="ECO:0000256" key="1">
    <source>
        <dbReference type="SAM" id="SignalP"/>
    </source>
</evidence>
<feature type="signal peptide" evidence="1">
    <location>
        <begin position="1"/>
        <end position="30"/>
    </location>
</feature>
<dbReference type="HOGENOM" id="CLU_1222866_0_0_6"/>
<name>B3PFW9_CELJU</name>
<sequence>MQIFPAISCYLSRAALVMCLASASALNAVAEEPGKGKTAPFEVHYLTMMIDHHFSALRMTELAAGTEQRIASEVSPHDRVHPSPGFSATEPHAVLPEIKSLSRSANRMQREEILTAQKFLKEWYGVDYEPKLSEEARRDIATLEALQGAEFDKAFLKMFSQHHYQAAESSLQCLVARDLEHHDLHRYCENIMHAQVNEIDHMRHLACKHYEKCDIQPQHKKSRRHH</sequence>
<gene>
    <name evidence="3" type="ordered locus">CJA_1834</name>
</gene>
<protein>
    <submittedName>
        <fullName evidence="3">Putative lipoprotein</fullName>
    </submittedName>
</protein>